<accession>A0ACB8HMF0</accession>
<evidence type="ECO:0000313" key="1">
    <source>
        <dbReference type="EMBL" id="KAH9557272.1"/>
    </source>
</evidence>
<organism evidence="1 2">
    <name type="scientific">Sphagnum magellanicum</name>
    <dbReference type="NCBI Taxonomy" id="128215"/>
    <lineage>
        <taxon>Eukaryota</taxon>
        <taxon>Viridiplantae</taxon>
        <taxon>Streptophyta</taxon>
        <taxon>Embryophyta</taxon>
        <taxon>Bryophyta</taxon>
        <taxon>Sphagnophytina</taxon>
        <taxon>Sphagnopsida</taxon>
        <taxon>Sphagnales</taxon>
        <taxon>Sphagnaceae</taxon>
        <taxon>Sphagnum</taxon>
    </lineage>
</organism>
<comment type="caution">
    <text evidence="1">The sequence shown here is derived from an EMBL/GenBank/DDBJ whole genome shotgun (WGS) entry which is preliminary data.</text>
</comment>
<dbReference type="EMBL" id="CM038913">
    <property type="protein sequence ID" value="KAH9557272.1"/>
    <property type="molecule type" value="Genomic_DNA"/>
</dbReference>
<gene>
    <name evidence="1" type="ORF">CY35_07G077400</name>
</gene>
<evidence type="ECO:0000313" key="2">
    <source>
        <dbReference type="Proteomes" id="UP000828922"/>
    </source>
</evidence>
<dbReference type="Proteomes" id="UP000828922">
    <property type="component" value="Linkage Group LG07"/>
</dbReference>
<reference evidence="2" key="1">
    <citation type="journal article" date="2022" name="New Phytol.">
        <title>Phylogenomic structure and speciation in an emerging model: the Sphagnum magellanicum complex (Bryophyta).</title>
        <authorList>
            <person name="Shaw A.J."/>
            <person name="Piatkowski B."/>
            <person name="Duffy A.M."/>
            <person name="Aguero B."/>
            <person name="Imwattana K."/>
            <person name="Nieto-Lugilde M."/>
            <person name="Healey A."/>
            <person name="Weston D.J."/>
            <person name="Patel M.N."/>
            <person name="Schmutz J."/>
            <person name="Grimwood J."/>
            <person name="Yavitt J.B."/>
            <person name="Hassel K."/>
            <person name="Stenoien H.K."/>
            <person name="Flatberg K.I."/>
            <person name="Bickford C.P."/>
            <person name="Hicks K.A."/>
        </authorList>
    </citation>
    <scope>NUCLEOTIDE SEQUENCE [LARGE SCALE GENOMIC DNA]</scope>
</reference>
<proteinExistence type="predicted"/>
<keyword evidence="2" id="KW-1185">Reference proteome</keyword>
<protein>
    <submittedName>
        <fullName evidence="1">Uncharacterized protein</fullName>
    </submittedName>
</protein>
<name>A0ACB8HMF0_9BRYO</name>
<sequence length="910" mass="97415">MGLLGPTSKGSDDDCSVGGARGSSITRRPQQYGGGGGNGTSYLSWDVAEDSNTSATLQERKDRNHHAKKGLLDYSECTSKSRLPTSESTNIHEAEGGVWEYPWGATTASLAKEGMQPGDKSLFGAQNSASVSSSGTPTAIIVGFEAQSSPSSQLSKSVDGTDIGLLPGSQVAFELSSNSLSGSNGDAGGSESGGIIMCKRPSSHLPDMLTSGQNSGVLEKDDSDDQNRRGNLEERATIMGLLDYRRGMNPHYVSSPVNIPRTHMRDHSNHAMATPLEIQTDGPVLTRSRDMDSTFRLKKANSRIFPEREVAVERGIWHSSVSETVSKDFQLPRPCLTPILSLSPLRPRWLSPAAANIDLHGSPGKFQPWESSDSNRLMLQTDHPHLTSWRSDLFPEGEKVRAEDAVTNIVVGCFEESGPGNHYAVSGTPQKQLGVTSWGCEPMSVPTIGIKSPSGSIGLPTRRSLVGSFEESLLSGRFLAGKTFQKLDGFLALLSVTGGSWSPSMRKLPFSVTCVDGDSSLLYFASIDLVGSASGNNGLNRAYKSKISDLHPVKSRIRIPVQGRVQLVLSNPEMTPVHTFICSYDLTDMPHGTKTFLRHKVSLASGGQSSTPIKDSGGVALDSPKSRLSGSSSNGAGDMCCFPGFSGCVDPKGSPLDMYSSFQQENFSEGSGLEVDKRACRNINGSSRGCRYTLEGCICEELSKAVCCGKVKSSTEVESNEESRTFPIRTFNSKVHESNGGLSKTYGSSGMRSGGHIGSLSSFTQEHNSFASTPARRNQELHGQTSKQAGGNGGPGRTGGSSSYRSGNSQGSLKSGEGGGSVLRYALHLRFMCPPLRTPGKEKAASEQSFSGQSTPPCAVKALDAEDRRRFYIYGDLRVVFPQRQSDADEGKLQVENDFPANPKYFEYNC</sequence>